<organism evidence="1">
    <name type="scientific">Candidatus Berkiella aquae</name>
    <dbReference type="NCBI Taxonomy" id="295108"/>
    <lineage>
        <taxon>Bacteria</taxon>
        <taxon>Pseudomonadati</taxon>
        <taxon>Pseudomonadota</taxon>
        <taxon>Gammaproteobacteria</taxon>
        <taxon>Candidatus Berkiellales</taxon>
        <taxon>Candidatus Berkiellaceae</taxon>
        <taxon>Candidatus Berkiella</taxon>
    </lineage>
</organism>
<dbReference type="OrthoDB" id="9975184at2"/>
<reference evidence="1" key="1">
    <citation type="submission" date="2015-09" db="EMBL/GenBank/DDBJ databases">
        <title>Draft Genome Sequences of Two Novel Amoeba-resistant Intranuclear Bacteria, Candidatus Berkiella cookevillensis and Candidatus Berkiella aquae.</title>
        <authorList>
            <person name="Mehari Y.T."/>
            <person name="Arivett B.A."/>
            <person name="Farone A.L."/>
            <person name="Gunderson J.H."/>
            <person name="Farone M.B."/>
        </authorList>
    </citation>
    <scope>NUCLEOTIDE SEQUENCE [LARGE SCALE GENOMIC DNA]</scope>
    <source>
        <strain evidence="1">HT99</strain>
    </source>
</reference>
<proteinExistence type="predicted"/>
<evidence type="ECO:0000313" key="3">
    <source>
        <dbReference type="Proteomes" id="UP000051497"/>
    </source>
</evidence>
<dbReference type="RefSeq" id="WP_075064986.1">
    <property type="nucleotide sequence ID" value="NZ_LKAJ02000001.1"/>
</dbReference>
<gene>
    <name evidence="1" type="ORF">HT99x_00349</name>
    <name evidence="2" type="ORF">HT99x_010350</name>
</gene>
<reference evidence="2" key="3">
    <citation type="submission" date="2021-06" db="EMBL/GenBank/DDBJ databases">
        <title>Genomic Description and Analysis of Intracellular Bacteria, Candidatus Berkiella cookevillensis and Candidatus Berkiella aquae.</title>
        <authorList>
            <person name="Kidane D.T."/>
            <person name="Mehari Y.T."/>
            <person name="Rice F.C."/>
            <person name="Arivett B.A."/>
            <person name="Farone A.L."/>
            <person name="Berk S.G."/>
            <person name="Farone M.B."/>
        </authorList>
    </citation>
    <scope>NUCLEOTIDE SEQUENCE</scope>
    <source>
        <strain evidence="2">HT99</strain>
    </source>
</reference>
<evidence type="ECO:0000313" key="2">
    <source>
        <dbReference type="EMBL" id="MCS5711832.1"/>
    </source>
</evidence>
<dbReference type="AlphaFoldDB" id="A0A0Q9Z2M4"/>
<dbReference type="Proteomes" id="UP000051497">
    <property type="component" value="Unassembled WGS sequence"/>
</dbReference>
<name>A0A0Q9Z2M4_9GAMM</name>
<dbReference type="EMBL" id="LKAJ02000001">
    <property type="protein sequence ID" value="MCS5711832.1"/>
    <property type="molecule type" value="Genomic_DNA"/>
</dbReference>
<evidence type="ECO:0000313" key="1">
    <source>
        <dbReference type="EMBL" id="KRG22808.1"/>
    </source>
</evidence>
<reference evidence="2" key="2">
    <citation type="journal article" date="2016" name="Genome Announc.">
        <title>Draft Genome Sequences of Two Novel Amoeba-Resistant Intranuclear Bacteria, 'Candidatus Berkiella cookevillensis' and 'Candidatus Berkiella aquae'.</title>
        <authorList>
            <person name="Mehari Y.T."/>
            <person name="Arivett B.A."/>
            <person name="Farone A.L."/>
            <person name="Gunderson J.H."/>
            <person name="Farone M.B."/>
        </authorList>
    </citation>
    <scope>NUCLEOTIDE SEQUENCE</scope>
    <source>
        <strain evidence="2">HT99</strain>
    </source>
</reference>
<keyword evidence="3" id="KW-1185">Reference proteome</keyword>
<comment type="caution">
    <text evidence="1">The sequence shown here is derived from an EMBL/GenBank/DDBJ whole genome shotgun (WGS) entry which is preliminary data.</text>
</comment>
<accession>A0A0Q9Z2M4</accession>
<sequence length="65" mass="7653">MVLKDKIQADAHDNYIQLKLYRDYAKAADNYNKKQTIENWELKEKAFETYNALIHAILSQHLTVA</sequence>
<dbReference type="EMBL" id="LKAJ01000001">
    <property type="protein sequence ID" value="KRG22808.1"/>
    <property type="molecule type" value="Genomic_DNA"/>
</dbReference>
<protein>
    <submittedName>
        <fullName evidence="1">Uncharacterized protein</fullName>
    </submittedName>
</protein>